<evidence type="ECO:0000256" key="2">
    <source>
        <dbReference type="ARBA" id="ARBA00022741"/>
    </source>
</evidence>
<keyword evidence="2" id="KW-0547">Nucleotide-binding</keyword>
<dbReference type="AlphaFoldDB" id="A0A380FIA4"/>
<dbReference type="Proteomes" id="UP000255277">
    <property type="component" value="Unassembled WGS sequence"/>
</dbReference>
<dbReference type="Pfam" id="PF00289">
    <property type="entry name" value="Biotin_carb_N"/>
    <property type="match status" value="1"/>
</dbReference>
<dbReference type="SUPFAM" id="SSF52440">
    <property type="entry name" value="PreATP-grasp domain"/>
    <property type="match status" value="1"/>
</dbReference>
<evidence type="ECO:0000256" key="1">
    <source>
        <dbReference type="ARBA" id="ARBA00022598"/>
    </source>
</evidence>
<name>A0A380FIA4_STAGA</name>
<sequence length="107" mass="12147">MYRCLIANRGEIAVRIIRACRELGIETVAIYAKGDESSLHVSLADQAICIGEANPLDSYLNQDRIISAAEITGAKCNSSRLWDFYQKVRLSLKKVEENDIYFYRTNI</sequence>
<keyword evidence="1 5" id="KW-0436">Ligase</keyword>
<evidence type="ECO:0000313" key="5">
    <source>
        <dbReference type="EMBL" id="SUM33349.1"/>
    </source>
</evidence>
<dbReference type="PROSITE" id="PS50979">
    <property type="entry name" value="BC"/>
    <property type="match status" value="1"/>
</dbReference>
<dbReference type="InterPro" id="IPR016185">
    <property type="entry name" value="PreATP-grasp_dom_sf"/>
</dbReference>
<accession>A0A380FIA4</accession>
<dbReference type="PANTHER" id="PTHR45007">
    <property type="entry name" value="CARBOXYLASE, PUTATIVE (AFU_ORTHOLOGUE AFUA_5G07570)-RELATED"/>
    <property type="match status" value="1"/>
</dbReference>
<dbReference type="GO" id="GO:0004075">
    <property type="term" value="F:biotin carboxylase activity"/>
    <property type="evidence" value="ECO:0007669"/>
    <property type="project" value="UniProtKB-EC"/>
</dbReference>
<evidence type="ECO:0000256" key="3">
    <source>
        <dbReference type="ARBA" id="ARBA00022840"/>
    </source>
</evidence>
<gene>
    <name evidence="5" type="primary">accC_3</name>
    <name evidence="5" type="ORF">NCTC12195_02806</name>
</gene>
<dbReference type="GO" id="GO:0005524">
    <property type="term" value="F:ATP binding"/>
    <property type="evidence" value="ECO:0007669"/>
    <property type="project" value="UniProtKB-KW"/>
</dbReference>
<dbReference type="PANTHER" id="PTHR45007:SF1">
    <property type="entry name" value="CARBOXYLASE, PUTATIVE (AFU_ORTHOLOGUE AFUA_5G07570)-RELATED"/>
    <property type="match status" value="1"/>
</dbReference>
<protein>
    <submittedName>
        <fullName evidence="5">Biotin carboxylase</fullName>
        <ecNumber evidence="5">6.3.4.14</ecNumber>
    </submittedName>
</protein>
<dbReference type="EC" id="6.3.4.14" evidence="5"/>
<dbReference type="Gene3D" id="3.40.50.20">
    <property type="match status" value="1"/>
</dbReference>
<dbReference type="EMBL" id="UHDK01000001">
    <property type="protein sequence ID" value="SUM33349.1"/>
    <property type="molecule type" value="Genomic_DNA"/>
</dbReference>
<organism evidence="5 6">
    <name type="scientific">Staphylococcus gallinarum</name>
    <dbReference type="NCBI Taxonomy" id="1293"/>
    <lineage>
        <taxon>Bacteria</taxon>
        <taxon>Bacillati</taxon>
        <taxon>Bacillota</taxon>
        <taxon>Bacilli</taxon>
        <taxon>Bacillales</taxon>
        <taxon>Staphylococcaceae</taxon>
        <taxon>Staphylococcus</taxon>
    </lineage>
</organism>
<evidence type="ECO:0000313" key="6">
    <source>
        <dbReference type="Proteomes" id="UP000255277"/>
    </source>
</evidence>
<dbReference type="InterPro" id="IPR011764">
    <property type="entry name" value="Biotin_carboxylation_dom"/>
</dbReference>
<feature type="domain" description="Biotin carboxylation" evidence="4">
    <location>
        <begin position="1"/>
        <end position="107"/>
    </location>
</feature>
<keyword evidence="3" id="KW-0067">ATP-binding</keyword>
<evidence type="ECO:0000259" key="4">
    <source>
        <dbReference type="PROSITE" id="PS50979"/>
    </source>
</evidence>
<reference evidence="5 6" key="1">
    <citation type="submission" date="2018-06" db="EMBL/GenBank/DDBJ databases">
        <authorList>
            <consortium name="Pathogen Informatics"/>
            <person name="Doyle S."/>
        </authorList>
    </citation>
    <scope>NUCLEOTIDE SEQUENCE [LARGE SCALE GENOMIC DNA]</scope>
    <source>
        <strain evidence="5 6">NCTC12195</strain>
    </source>
</reference>
<proteinExistence type="predicted"/>
<dbReference type="InterPro" id="IPR005481">
    <property type="entry name" value="BC-like_N"/>
</dbReference>